<evidence type="ECO:0000313" key="2">
    <source>
        <dbReference type="Proteomes" id="UP000017836"/>
    </source>
</evidence>
<protein>
    <submittedName>
        <fullName evidence="1">Uncharacterized protein</fullName>
    </submittedName>
</protein>
<sequence length="97" mass="11052">MLSKRSCAALRAPSLEQASMRVFQETMSRQGGAESNMPHIIKVAALGVHVEEVLKWKPSLMMWSWSCCHSGRELRAEEALRRKGKVKLSGWRRSVRE</sequence>
<reference evidence="2" key="1">
    <citation type="journal article" date="2013" name="Science">
        <title>The Amborella genome and the evolution of flowering plants.</title>
        <authorList>
            <consortium name="Amborella Genome Project"/>
        </authorList>
    </citation>
    <scope>NUCLEOTIDE SEQUENCE [LARGE SCALE GENOMIC DNA]</scope>
</reference>
<dbReference type="EMBL" id="KI392075">
    <property type="protein sequence ID" value="ERN19003.1"/>
    <property type="molecule type" value="Genomic_DNA"/>
</dbReference>
<organism evidence="1 2">
    <name type="scientific">Amborella trichopoda</name>
    <dbReference type="NCBI Taxonomy" id="13333"/>
    <lineage>
        <taxon>Eukaryota</taxon>
        <taxon>Viridiplantae</taxon>
        <taxon>Streptophyta</taxon>
        <taxon>Embryophyta</taxon>
        <taxon>Tracheophyta</taxon>
        <taxon>Spermatophyta</taxon>
        <taxon>Magnoliopsida</taxon>
        <taxon>Amborellales</taxon>
        <taxon>Amborellaceae</taxon>
        <taxon>Amborella</taxon>
    </lineage>
</organism>
<dbReference type="Gramene" id="ERN19003">
    <property type="protein sequence ID" value="ERN19003"/>
    <property type="gene ID" value="AMTR_s00061p00035830"/>
</dbReference>
<gene>
    <name evidence="1" type="ORF">AMTR_s00061p00035830</name>
</gene>
<evidence type="ECO:0000313" key="1">
    <source>
        <dbReference type="EMBL" id="ERN19003.1"/>
    </source>
</evidence>
<keyword evidence="2" id="KW-1185">Reference proteome</keyword>
<dbReference type="AlphaFoldDB" id="U5DF09"/>
<name>U5DF09_AMBTC</name>
<accession>U5DF09</accession>
<dbReference type="HOGENOM" id="CLU_2349553_0_0_1"/>
<proteinExistence type="predicted"/>
<dbReference type="Proteomes" id="UP000017836">
    <property type="component" value="Unassembled WGS sequence"/>
</dbReference>